<sequence>MKFTRGTMIKVVVPSNWVDLSKDEQHILEKYDGRVGEVIKHEQDKIGNIKLGILFDLDLIWLKPEWVEIINS</sequence>
<reference evidence="1 2" key="1">
    <citation type="submission" date="2012-06" db="EMBL/GenBank/DDBJ databases">
        <title>Finished plasmid 1 of genome of Chroococcidiopsis thermalis PCC 7203.</title>
        <authorList>
            <consortium name="US DOE Joint Genome Institute"/>
            <person name="Gugger M."/>
            <person name="Coursin T."/>
            <person name="Rippka R."/>
            <person name="Tandeau De Marsac N."/>
            <person name="Huntemann M."/>
            <person name="Wei C.-L."/>
            <person name="Han J."/>
            <person name="Detter J.C."/>
            <person name="Han C."/>
            <person name="Tapia R."/>
            <person name="Davenport K."/>
            <person name="Daligault H."/>
            <person name="Erkkila T."/>
            <person name="Gu W."/>
            <person name="Munk A.C.C."/>
            <person name="Teshima H."/>
            <person name="Xu Y."/>
            <person name="Chain P."/>
            <person name="Chen A."/>
            <person name="Krypides N."/>
            <person name="Mavromatis K."/>
            <person name="Markowitz V."/>
            <person name="Szeto E."/>
            <person name="Ivanova N."/>
            <person name="Mikhailova N."/>
            <person name="Ovchinnikova G."/>
            <person name="Pagani I."/>
            <person name="Pati A."/>
            <person name="Goodwin L."/>
            <person name="Peters L."/>
            <person name="Pitluck S."/>
            <person name="Woyke T."/>
            <person name="Kerfeld C."/>
        </authorList>
    </citation>
    <scope>NUCLEOTIDE SEQUENCE [LARGE SCALE GENOMIC DNA]</scope>
    <source>
        <strain evidence="1 2">PCC 7203</strain>
        <plasmid evidence="1 2">pCHRO.01</plasmid>
    </source>
</reference>
<dbReference type="HOGENOM" id="CLU_2715084_0_0_3"/>
<dbReference type="InParanoid" id="K9U9K0"/>
<evidence type="ECO:0000313" key="2">
    <source>
        <dbReference type="Proteomes" id="UP000010384"/>
    </source>
</evidence>
<geneLocation type="plasmid" evidence="1 2">
    <name>pCHRO.01</name>
</geneLocation>
<dbReference type="Proteomes" id="UP000010384">
    <property type="component" value="Plasmid pCHRO.01"/>
</dbReference>
<dbReference type="RefSeq" id="WP_015163200.1">
    <property type="nucleotide sequence ID" value="NC_019699.1"/>
</dbReference>
<proteinExistence type="predicted"/>
<keyword evidence="2" id="KW-1185">Reference proteome</keyword>
<keyword evidence="1" id="KW-0614">Plasmid</keyword>
<gene>
    <name evidence="1" type="ORF">Chro_5929</name>
</gene>
<dbReference type="KEGG" id="cthe:Chro_5929"/>
<name>K9U9K0_CHRTP</name>
<protein>
    <submittedName>
        <fullName evidence="1">Uncharacterized protein</fullName>
    </submittedName>
</protein>
<dbReference type="EMBL" id="CP003598">
    <property type="protein sequence ID" value="AFY91263.1"/>
    <property type="molecule type" value="Genomic_DNA"/>
</dbReference>
<dbReference type="AlphaFoldDB" id="K9U9K0"/>
<evidence type="ECO:0000313" key="1">
    <source>
        <dbReference type="EMBL" id="AFY91263.1"/>
    </source>
</evidence>
<accession>K9U9K0</accession>
<organism evidence="1 2">
    <name type="scientific">Chroococcidiopsis thermalis (strain PCC 7203)</name>
    <dbReference type="NCBI Taxonomy" id="251229"/>
    <lineage>
        <taxon>Bacteria</taxon>
        <taxon>Bacillati</taxon>
        <taxon>Cyanobacteriota</taxon>
        <taxon>Cyanophyceae</taxon>
        <taxon>Chroococcidiopsidales</taxon>
        <taxon>Chroococcidiopsidaceae</taxon>
        <taxon>Chroococcidiopsis</taxon>
    </lineage>
</organism>